<proteinExistence type="inferred from homology"/>
<dbReference type="GO" id="GO:0046872">
    <property type="term" value="F:metal ion binding"/>
    <property type="evidence" value="ECO:0007669"/>
    <property type="project" value="UniProtKB-KW"/>
</dbReference>
<gene>
    <name evidence="6" type="ORF">ALP78_100222</name>
</gene>
<evidence type="ECO:0000313" key="7">
    <source>
        <dbReference type="Proteomes" id="UP000268004"/>
    </source>
</evidence>
<dbReference type="AlphaFoldDB" id="A0A3M4YD83"/>
<evidence type="ECO:0000256" key="2">
    <source>
        <dbReference type="ARBA" id="ARBA00022723"/>
    </source>
</evidence>
<dbReference type="Gene3D" id="3.90.1590.10">
    <property type="entry name" value="glutathione-dependent formaldehyde- activating enzyme (gfa)"/>
    <property type="match status" value="1"/>
</dbReference>
<reference evidence="6 7" key="1">
    <citation type="submission" date="2018-08" db="EMBL/GenBank/DDBJ databases">
        <title>Recombination of ecologically and evolutionarily significant loci maintains genetic cohesion in the Pseudomonas syringae species complex.</title>
        <authorList>
            <person name="Dillon M."/>
            <person name="Thakur S."/>
            <person name="Almeida R.N.D."/>
            <person name="Weir B.S."/>
            <person name="Guttman D.S."/>
        </authorList>
    </citation>
    <scope>NUCLEOTIDE SEQUENCE [LARGE SCALE GENOMIC DNA]</scope>
    <source>
        <strain evidence="6 7">ICMP 4996</strain>
    </source>
</reference>
<accession>A0A3M4YD83</accession>
<evidence type="ECO:0000313" key="6">
    <source>
        <dbReference type="EMBL" id="RMR86615.1"/>
    </source>
</evidence>
<comment type="caution">
    <text evidence="6">The sequence shown here is derived from an EMBL/GenBank/DDBJ whole genome shotgun (WGS) entry which is preliminary data.</text>
</comment>
<evidence type="ECO:0000256" key="1">
    <source>
        <dbReference type="ARBA" id="ARBA00005495"/>
    </source>
</evidence>
<dbReference type="PANTHER" id="PTHR33337:SF40">
    <property type="entry name" value="CENP-V_GFA DOMAIN-CONTAINING PROTEIN-RELATED"/>
    <property type="match status" value="1"/>
</dbReference>
<keyword evidence="2" id="KW-0479">Metal-binding</keyword>
<dbReference type="PROSITE" id="PS51891">
    <property type="entry name" value="CENP_V_GFA"/>
    <property type="match status" value="1"/>
</dbReference>
<protein>
    <submittedName>
        <fullName evidence="6">Gfa-like protein</fullName>
    </submittedName>
</protein>
<dbReference type="InterPro" id="IPR011057">
    <property type="entry name" value="Mss4-like_sf"/>
</dbReference>
<evidence type="ECO:0000256" key="3">
    <source>
        <dbReference type="ARBA" id="ARBA00022833"/>
    </source>
</evidence>
<dbReference type="Proteomes" id="UP000268004">
    <property type="component" value="Unassembled WGS sequence"/>
</dbReference>
<dbReference type="Pfam" id="PF04828">
    <property type="entry name" value="GFA"/>
    <property type="match status" value="1"/>
</dbReference>
<dbReference type="SUPFAM" id="SSF51316">
    <property type="entry name" value="Mss4-like"/>
    <property type="match status" value="1"/>
</dbReference>
<keyword evidence="4" id="KW-0456">Lyase</keyword>
<sequence>MSLKHLGIRSWLTGLFAGSVLMLIGQAFTDLSFGSCGNFIVRRDMGMNGGEARMSEIHSGGCHCGGLRYQFDAPLRDIAHCHCSICRRTSGATVVTWISVPLASFTWLTGSPCAYDSAPSCVRYFCGKCGAHLALFTRNSPDEIDVTIATLDQPELAAPSRHIWIENRLPWLRLDEHLPGVEGEPF</sequence>
<organism evidence="6 7">
    <name type="scientific">Pseudomonas coronafaciens pv. striafaciens</name>
    <dbReference type="NCBI Taxonomy" id="235276"/>
    <lineage>
        <taxon>Bacteria</taxon>
        <taxon>Pseudomonadati</taxon>
        <taxon>Pseudomonadota</taxon>
        <taxon>Gammaproteobacteria</taxon>
        <taxon>Pseudomonadales</taxon>
        <taxon>Pseudomonadaceae</taxon>
        <taxon>Pseudomonas</taxon>
        <taxon>Pseudomonas coronafaciens</taxon>
    </lineage>
</organism>
<name>A0A3M4YD83_9PSED</name>
<dbReference type="EMBL" id="RBSD01000102">
    <property type="protein sequence ID" value="RMR86615.1"/>
    <property type="molecule type" value="Genomic_DNA"/>
</dbReference>
<dbReference type="InterPro" id="IPR006913">
    <property type="entry name" value="CENP-V/GFA"/>
</dbReference>
<comment type="similarity">
    <text evidence="1">Belongs to the Gfa family.</text>
</comment>
<feature type="domain" description="CENP-V/GFA" evidence="5">
    <location>
        <begin position="58"/>
        <end position="172"/>
    </location>
</feature>
<dbReference type="GO" id="GO:0016846">
    <property type="term" value="F:carbon-sulfur lyase activity"/>
    <property type="evidence" value="ECO:0007669"/>
    <property type="project" value="InterPro"/>
</dbReference>
<evidence type="ECO:0000256" key="4">
    <source>
        <dbReference type="ARBA" id="ARBA00023239"/>
    </source>
</evidence>
<keyword evidence="3" id="KW-0862">Zinc</keyword>
<dbReference type="PANTHER" id="PTHR33337">
    <property type="entry name" value="GFA DOMAIN-CONTAINING PROTEIN"/>
    <property type="match status" value="1"/>
</dbReference>
<evidence type="ECO:0000259" key="5">
    <source>
        <dbReference type="PROSITE" id="PS51891"/>
    </source>
</evidence>